<keyword evidence="6" id="KW-0964">Secreted</keyword>
<keyword evidence="5" id="KW-0171">Cobalt transport</keyword>
<dbReference type="Gene3D" id="1.50.10.20">
    <property type="match status" value="1"/>
</dbReference>
<feature type="binding site" evidence="15">
    <location>
        <position position="230"/>
    </location>
    <ligand>
        <name>cyanocob(III)alamin</name>
        <dbReference type="ChEBI" id="CHEBI:17439"/>
    </ligand>
</feature>
<dbReference type="GO" id="GO:1990904">
    <property type="term" value="C:ribonucleoprotein complex"/>
    <property type="evidence" value="ECO:0007669"/>
    <property type="project" value="UniProtKB-KW"/>
</dbReference>
<dbReference type="GO" id="GO:0005743">
    <property type="term" value="C:mitochondrial inner membrane"/>
    <property type="evidence" value="ECO:0007669"/>
    <property type="project" value="UniProtKB-ARBA"/>
</dbReference>
<dbReference type="Pfam" id="PF00252">
    <property type="entry name" value="Ribosomal_L16"/>
    <property type="match status" value="1"/>
</dbReference>
<dbReference type="FunFam" id="3.90.1170.10:FF:000005">
    <property type="entry name" value="39S ribosomal protein L16, mitochondrial"/>
    <property type="match status" value="1"/>
</dbReference>
<evidence type="ECO:0000256" key="15">
    <source>
        <dbReference type="PIRSR" id="PIRSR602157-1"/>
    </source>
</evidence>
<dbReference type="GO" id="GO:0015889">
    <property type="term" value="P:cobalamin transport"/>
    <property type="evidence" value="ECO:0007669"/>
    <property type="project" value="InterPro"/>
</dbReference>
<feature type="disulfide bond" evidence="16">
    <location>
        <begin position="151"/>
        <end position="190"/>
    </location>
</feature>
<comment type="similarity">
    <text evidence="4">Belongs to the universal ribosomal protein uL16 family.</text>
</comment>
<keyword evidence="9" id="KW-0689">Ribosomal protein</keyword>
<protein>
    <recommendedName>
        <fullName evidence="13">Large ribosomal subunit protein uL16m</fullName>
    </recommendedName>
    <alternativeName>
        <fullName evidence="14">39S ribosomal protein L16, mitochondrial</fullName>
    </alternativeName>
</protein>
<keyword evidence="16" id="KW-1015">Disulfide bond</keyword>
<dbReference type="AlphaFoldDB" id="A0AB34HZJ9"/>
<comment type="subcellular location">
    <subcellularLocation>
        <location evidence="1">Mitochondrion</location>
    </subcellularLocation>
    <subcellularLocation>
        <location evidence="2">Secreted</location>
    </subcellularLocation>
</comment>
<feature type="binding site" evidence="15">
    <location>
        <position position="179"/>
    </location>
    <ligand>
        <name>cyanocob(III)alamin</name>
        <dbReference type="ChEBI" id="CHEBI:17439"/>
    </ligand>
</feature>
<comment type="similarity">
    <text evidence="3">Belongs to the eukaryotic cobalamin transport proteins family.</text>
</comment>
<evidence type="ECO:0000256" key="14">
    <source>
        <dbReference type="ARBA" id="ARBA00035440"/>
    </source>
</evidence>
<dbReference type="GO" id="GO:0003735">
    <property type="term" value="F:structural constituent of ribosome"/>
    <property type="evidence" value="ECO:0007669"/>
    <property type="project" value="InterPro"/>
</dbReference>
<keyword evidence="11" id="KW-0687">Ribonucleoprotein</keyword>
<feature type="signal peptide" evidence="17">
    <location>
        <begin position="1"/>
        <end position="28"/>
    </location>
</feature>
<sequence>MDRTGESGMTRVTLQLLTLLWAMTGTSTQTRSSCSVPLAEQPLVNGIQVLMESSVVNSGFPNPSILIAMNLARAYNLEAQKLLTYKLMASDTADLTIGQLALTIMALTSSCRDPGNRVSILQRQMENWAPASLNTHASSFYGPSLAILALCQNNPEKTLPIATRFAKSLLANSSPFNVDTGAMVTLALTCMYHKIPVGSEEGYRVLFGQVLKNTVENISMRIQDNGIIGDIYSTGLAMQALSVTPERPNKEWNCQKTMDSVLDEIKEGKFHNPMSIAQILPSLKGKTYLDVPHVSCSPGHEVQPTLPNPPSPVPTSASNITVKYTINNQLRGVERLFNETINVSVKRGSVLLVVLEEAQRENPTFKFETTMTSWGPMVSSINSIAENVNHKTYWQFLSGKTPLNEDSWAAPPASAGLKTLLPVPTFDGESLSVFLFVSLFCDGTQQRIDVSIPEKPKLRFVERVPLVPKVRREPKNLSDIRGPSTEATEFTEGSFAILALGGGYLHWGHFEMMRLTINRSMDPKNMFALWRVPAPFKPITRKGMGQRMGGGKGAIDHYVTPVKAGRLIVEMGGRCEFQEVQGFLDQVAHKLPFPAKAVSRETLEKMRKDQEERERNNQNPWTFERIVTANMLGIRKVLSPYDLTHKGRYWGKFYMPERV</sequence>
<evidence type="ECO:0000256" key="2">
    <source>
        <dbReference type="ARBA" id="ARBA00004613"/>
    </source>
</evidence>
<keyword evidence="8" id="KW-0809">Transit peptide</keyword>
<evidence type="ECO:0000313" key="19">
    <source>
        <dbReference type="Proteomes" id="UP001159641"/>
    </source>
</evidence>
<keyword evidence="7 17" id="KW-0732">Signal</keyword>
<dbReference type="CDD" id="cd01433">
    <property type="entry name" value="Ribosomal_L16_L10e"/>
    <property type="match status" value="1"/>
</dbReference>
<evidence type="ECO:0000256" key="6">
    <source>
        <dbReference type="ARBA" id="ARBA00022525"/>
    </source>
</evidence>
<dbReference type="Gene3D" id="3.90.1170.10">
    <property type="entry name" value="Ribosomal protein L10e/L16"/>
    <property type="match status" value="1"/>
</dbReference>
<accession>A0AB34HZJ9</accession>
<evidence type="ECO:0000256" key="12">
    <source>
        <dbReference type="ARBA" id="ARBA00023285"/>
    </source>
</evidence>
<feature type="disulfide bond" evidence="16">
    <location>
        <begin position="34"/>
        <end position="254"/>
    </location>
</feature>
<dbReference type="Gene3D" id="2.170.130.30">
    <property type="match status" value="1"/>
</dbReference>
<keyword evidence="12 15" id="KW-0170">Cobalt</keyword>
<evidence type="ECO:0000256" key="4">
    <source>
        <dbReference type="ARBA" id="ARBA00008931"/>
    </source>
</evidence>
<keyword evidence="5" id="KW-0813">Transport</keyword>
<evidence type="ECO:0000256" key="3">
    <source>
        <dbReference type="ARBA" id="ARBA00006449"/>
    </source>
</evidence>
<dbReference type="EMBL" id="JAIQCJ010000544">
    <property type="protein sequence ID" value="KAJ8795814.1"/>
    <property type="molecule type" value="Genomic_DNA"/>
</dbReference>
<dbReference type="InterPro" id="IPR036920">
    <property type="entry name" value="Ribosomal_uL16_sf"/>
</dbReference>
<evidence type="ECO:0000256" key="9">
    <source>
        <dbReference type="ARBA" id="ARBA00022980"/>
    </source>
</evidence>
<evidence type="ECO:0000256" key="13">
    <source>
        <dbReference type="ARBA" id="ARBA00035302"/>
    </source>
</evidence>
<evidence type="ECO:0000256" key="1">
    <source>
        <dbReference type="ARBA" id="ARBA00004173"/>
    </source>
</evidence>
<dbReference type="GO" id="GO:0005840">
    <property type="term" value="C:ribosome"/>
    <property type="evidence" value="ECO:0007669"/>
    <property type="project" value="UniProtKB-KW"/>
</dbReference>
<keyword evidence="19" id="KW-1185">Reference proteome</keyword>
<evidence type="ECO:0000313" key="18">
    <source>
        <dbReference type="EMBL" id="KAJ8795814.1"/>
    </source>
</evidence>
<organism evidence="18 19">
    <name type="scientific">Eschrichtius robustus</name>
    <name type="common">California gray whale</name>
    <name type="synonym">Eschrichtius gibbosus</name>
    <dbReference type="NCBI Taxonomy" id="9764"/>
    <lineage>
        <taxon>Eukaryota</taxon>
        <taxon>Metazoa</taxon>
        <taxon>Chordata</taxon>
        <taxon>Craniata</taxon>
        <taxon>Vertebrata</taxon>
        <taxon>Euteleostomi</taxon>
        <taxon>Mammalia</taxon>
        <taxon>Eutheria</taxon>
        <taxon>Laurasiatheria</taxon>
        <taxon>Artiodactyla</taxon>
        <taxon>Whippomorpha</taxon>
        <taxon>Cetacea</taxon>
        <taxon>Mysticeti</taxon>
        <taxon>Eschrichtiidae</taxon>
        <taxon>Eschrichtius</taxon>
    </lineage>
</organism>
<comment type="caution">
    <text evidence="18">The sequence shown here is derived from an EMBL/GenBank/DDBJ whole genome shotgun (WGS) entry which is preliminary data.</text>
</comment>
<dbReference type="PANTHER" id="PTHR10559:SF15">
    <property type="entry name" value="COBALAMIN BINDING INTRINSIC FACTOR"/>
    <property type="match status" value="1"/>
</dbReference>
<feature type="binding site" evidence="15">
    <location>
        <position position="403"/>
    </location>
    <ligand>
        <name>cyanocob(III)alamin</name>
        <dbReference type="ChEBI" id="CHEBI:17439"/>
    </ligand>
</feature>
<dbReference type="InterPro" id="IPR002157">
    <property type="entry name" value="Cbl-bd_prot"/>
</dbReference>
<evidence type="ECO:0000256" key="16">
    <source>
        <dbReference type="PIRSR" id="PIRSR602157-2"/>
    </source>
</evidence>
<evidence type="ECO:0000256" key="11">
    <source>
        <dbReference type="ARBA" id="ARBA00023274"/>
    </source>
</evidence>
<evidence type="ECO:0000256" key="7">
    <source>
        <dbReference type="ARBA" id="ARBA00022729"/>
    </source>
</evidence>
<dbReference type="PROSITE" id="PS00468">
    <property type="entry name" value="COBALAMIN_BINDING"/>
    <property type="match status" value="1"/>
</dbReference>
<dbReference type="SUPFAM" id="SSF54686">
    <property type="entry name" value="Ribosomal protein L16p/L10e"/>
    <property type="match status" value="1"/>
</dbReference>
<dbReference type="InterPro" id="IPR016180">
    <property type="entry name" value="Ribosomal_uL16_dom"/>
</dbReference>
<keyword evidence="10" id="KW-0496">Mitochondrion</keyword>
<evidence type="ECO:0000256" key="17">
    <source>
        <dbReference type="SAM" id="SignalP"/>
    </source>
</evidence>
<dbReference type="PANTHER" id="PTHR10559">
    <property type="entry name" value="TRANSCOBALAMIN-1/GASTRIC INTRINSIC FACTOR"/>
    <property type="match status" value="1"/>
</dbReference>
<dbReference type="Proteomes" id="UP001159641">
    <property type="component" value="Unassembled WGS sequence"/>
</dbReference>
<evidence type="ECO:0000256" key="8">
    <source>
        <dbReference type="ARBA" id="ARBA00022946"/>
    </source>
</evidence>
<dbReference type="InterPro" id="IPR047873">
    <property type="entry name" value="Ribosomal_uL16"/>
</dbReference>
<evidence type="ECO:0000256" key="5">
    <source>
        <dbReference type="ARBA" id="ARBA00022426"/>
    </source>
</evidence>
<dbReference type="GO" id="GO:0006412">
    <property type="term" value="P:translation"/>
    <property type="evidence" value="ECO:0007669"/>
    <property type="project" value="InterPro"/>
</dbReference>
<dbReference type="GO" id="GO:0005615">
    <property type="term" value="C:extracellular space"/>
    <property type="evidence" value="ECO:0007669"/>
    <property type="project" value="TreeGrafter"/>
</dbReference>
<feature type="chain" id="PRO_5044268818" description="Large ribosomal subunit protein uL16m" evidence="17">
    <location>
        <begin position="29"/>
        <end position="659"/>
    </location>
</feature>
<gene>
    <name evidence="18" type="ORF">J1605_002576</name>
</gene>
<dbReference type="InterPro" id="IPR051588">
    <property type="entry name" value="Cobalamin_Transport"/>
</dbReference>
<dbReference type="GO" id="GO:0006824">
    <property type="term" value="P:cobalt ion transport"/>
    <property type="evidence" value="ECO:0007669"/>
    <property type="project" value="UniProtKB-KW"/>
</dbReference>
<dbReference type="Pfam" id="PF01122">
    <property type="entry name" value="Cobalamin_bind"/>
    <property type="match status" value="1"/>
</dbReference>
<reference evidence="18 19" key="1">
    <citation type="submission" date="2022-11" db="EMBL/GenBank/DDBJ databases">
        <title>Whole genome sequence of Eschrichtius robustus ER-17-0199.</title>
        <authorList>
            <person name="Bruniche-Olsen A."/>
            <person name="Black A.N."/>
            <person name="Fields C.J."/>
            <person name="Walden K."/>
            <person name="Dewoody J.A."/>
        </authorList>
    </citation>
    <scope>NUCLEOTIDE SEQUENCE [LARGE SCALE GENOMIC DNA]</scope>
    <source>
        <strain evidence="18">ER-17-0199</strain>
        <tissue evidence="18">Blubber</tissue>
    </source>
</reference>
<feature type="binding site" evidence="15">
    <location>
        <position position="278"/>
    </location>
    <ligand>
        <name>cyanocob(III)alamin</name>
        <dbReference type="ChEBI" id="CHEBI:17439"/>
    </ligand>
</feature>
<dbReference type="GO" id="GO:0031419">
    <property type="term" value="F:cobalamin binding"/>
    <property type="evidence" value="ECO:0007669"/>
    <property type="project" value="InterPro"/>
</dbReference>
<keyword evidence="5" id="KW-0406">Ion transport</keyword>
<proteinExistence type="inferred from homology"/>
<evidence type="ECO:0000256" key="10">
    <source>
        <dbReference type="ARBA" id="ARBA00023128"/>
    </source>
</evidence>
<name>A0AB34HZJ9_ESCRO</name>